<keyword evidence="3" id="KW-1185">Reference proteome</keyword>
<reference evidence="2 3" key="1">
    <citation type="journal article" date="2019" name="Sci. Rep.">
        <title>Orb-weaving spider Araneus ventricosus genome elucidates the spidroin gene catalogue.</title>
        <authorList>
            <person name="Kono N."/>
            <person name="Nakamura H."/>
            <person name="Ohtoshi R."/>
            <person name="Moran D.A.P."/>
            <person name="Shinohara A."/>
            <person name="Yoshida Y."/>
            <person name="Fujiwara M."/>
            <person name="Mori M."/>
            <person name="Tomita M."/>
            <person name="Arakawa K."/>
        </authorList>
    </citation>
    <scope>NUCLEOTIDE SEQUENCE [LARGE SCALE GENOMIC DNA]</scope>
</reference>
<sequence length="100" mass="11039">MENVWGSCIDSTDKCEFHPYISKSLVLLADSGSLMVRSQPRGRRVPGSKLDFTADPSCMRARRTRNPMSCAKRPPPDVAPAQAPPSPSDHGSKLRWAFPK</sequence>
<name>A0A4Y2IK47_ARAVE</name>
<evidence type="ECO:0000313" key="2">
    <source>
        <dbReference type="EMBL" id="GBM77960.1"/>
    </source>
</evidence>
<gene>
    <name evidence="2" type="ORF">AVEN_169891_1</name>
</gene>
<protein>
    <submittedName>
        <fullName evidence="2">Uncharacterized protein</fullName>
    </submittedName>
</protein>
<evidence type="ECO:0000256" key="1">
    <source>
        <dbReference type="SAM" id="MobiDB-lite"/>
    </source>
</evidence>
<accession>A0A4Y2IK47</accession>
<dbReference type="Proteomes" id="UP000499080">
    <property type="component" value="Unassembled WGS sequence"/>
</dbReference>
<comment type="caution">
    <text evidence="2">The sequence shown here is derived from an EMBL/GenBank/DDBJ whole genome shotgun (WGS) entry which is preliminary data.</text>
</comment>
<feature type="compositionally biased region" description="Pro residues" evidence="1">
    <location>
        <begin position="76"/>
        <end position="87"/>
    </location>
</feature>
<organism evidence="2 3">
    <name type="scientific">Araneus ventricosus</name>
    <name type="common">Orbweaver spider</name>
    <name type="synonym">Epeira ventricosa</name>
    <dbReference type="NCBI Taxonomy" id="182803"/>
    <lineage>
        <taxon>Eukaryota</taxon>
        <taxon>Metazoa</taxon>
        <taxon>Ecdysozoa</taxon>
        <taxon>Arthropoda</taxon>
        <taxon>Chelicerata</taxon>
        <taxon>Arachnida</taxon>
        <taxon>Araneae</taxon>
        <taxon>Araneomorphae</taxon>
        <taxon>Entelegynae</taxon>
        <taxon>Araneoidea</taxon>
        <taxon>Araneidae</taxon>
        <taxon>Araneus</taxon>
    </lineage>
</organism>
<dbReference type="EMBL" id="BGPR01002723">
    <property type="protein sequence ID" value="GBM77960.1"/>
    <property type="molecule type" value="Genomic_DNA"/>
</dbReference>
<dbReference type="AlphaFoldDB" id="A0A4Y2IK47"/>
<evidence type="ECO:0000313" key="3">
    <source>
        <dbReference type="Proteomes" id="UP000499080"/>
    </source>
</evidence>
<feature type="region of interest" description="Disordered" evidence="1">
    <location>
        <begin position="60"/>
        <end position="100"/>
    </location>
</feature>
<proteinExistence type="predicted"/>